<accession>H3JS12</accession>
<reference evidence="2" key="1">
    <citation type="journal article" date="2012" name="Mol. Biol. Evol.">
        <title>Evolution of bioluminescence in marine planktonic copepods.</title>
        <authorList>
            <person name="Takenaka Y."/>
            <person name="Yamaguchi A."/>
            <person name="Tsuruoka N."/>
            <person name="Torimura M."/>
            <person name="Gojobori T."/>
            <person name="Shigeri Y."/>
        </authorList>
    </citation>
    <scope>NUCLEOTIDE SEQUENCE</scope>
    <source>
        <tissue evidence="2">Whole body</tissue>
    </source>
</reference>
<evidence type="ECO:0000256" key="1">
    <source>
        <dbReference type="SAM" id="SignalP"/>
    </source>
</evidence>
<gene>
    <name evidence="2" type="primary">PaLuc2</name>
</gene>
<organism evidence="2">
    <name type="scientific">Pleuromamma abdominalis</name>
    <dbReference type="NCBI Taxonomy" id="503033"/>
    <lineage>
        <taxon>Eukaryota</taxon>
        <taxon>Metazoa</taxon>
        <taxon>Ecdysozoa</taxon>
        <taxon>Arthropoda</taxon>
        <taxon>Crustacea</taxon>
        <taxon>Multicrustacea</taxon>
        <taxon>Hexanauplia</taxon>
        <taxon>Copepoda</taxon>
        <taxon>Calanoida</taxon>
        <taxon>Metridinidae</taxon>
        <taxon>Pleuromamma</taxon>
    </lineage>
</organism>
<dbReference type="EMBL" id="AB519705">
    <property type="protein sequence ID" value="BAL63035.1"/>
    <property type="molecule type" value="mRNA"/>
</dbReference>
<proteinExistence type="evidence at transcript level"/>
<sequence>MALKFLVAVICLAAVQAKSIDSYENIDIVAVAGNFAAVDQDANRGGNLPGKKMPIEVLKEMEANAKRAGCVRGCLICLSHIKCTAKMKKFIPGRCHSYHGDADTKQGALEEVVDMPEIPGFVDMEPMEQFIAQVDKCEDCTTGCLKGLANVHCSDLLKKWLPQRCSQFADKIQSEVDTIKGLAGDR</sequence>
<evidence type="ECO:0000313" key="2">
    <source>
        <dbReference type="EMBL" id="BAL63035.1"/>
    </source>
</evidence>
<feature type="signal peptide" evidence="1">
    <location>
        <begin position="1"/>
        <end position="17"/>
    </location>
</feature>
<feature type="chain" id="PRO_5003586809" evidence="1">
    <location>
        <begin position="18"/>
        <end position="186"/>
    </location>
</feature>
<protein>
    <submittedName>
        <fullName evidence="2">Secreted luciferase</fullName>
    </submittedName>
</protein>
<name>H3JS12_9MAXI</name>
<dbReference type="AlphaFoldDB" id="H3JS12"/>
<keyword evidence="1" id="KW-0732">Signal</keyword>